<dbReference type="SUPFAM" id="SSF53474">
    <property type="entry name" value="alpha/beta-Hydrolases"/>
    <property type="match status" value="1"/>
</dbReference>
<name>A0ABU6NV62_9BACI</name>
<reference evidence="2 3" key="1">
    <citation type="submission" date="2023-03" db="EMBL/GenBank/DDBJ databases">
        <title>Bacillus Genome Sequencing.</title>
        <authorList>
            <person name="Dunlap C."/>
        </authorList>
    </citation>
    <scope>NUCLEOTIDE SEQUENCE [LARGE SCALE GENOMIC DNA]</scope>
    <source>
        <strain evidence="2 3">NRS-1717</strain>
    </source>
</reference>
<feature type="domain" description="AB hydrolase-1" evidence="1">
    <location>
        <begin position="51"/>
        <end position="277"/>
    </location>
</feature>
<keyword evidence="2" id="KW-0378">Hydrolase</keyword>
<dbReference type="RefSeq" id="WP_328014888.1">
    <property type="nucleotide sequence ID" value="NZ_JARTFS010000004.1"/>
</dbReference>
<dbReference type="Gene3D" id="3.40.50.1820">
    <property type="entry name" value="alpha/beta hydrolase"/>
    <property type="match status" value="1"/>
</dbReference>
<evidence type="ECO:0000313" key="2">
    <source>
        <dbReference type="EMBL" id="MED4400498.1"/>
    </source>
</evidence>
<dbReference type="EMBL" id="JARTFS010000004">
    <property type="protein sequence ID" value="MED4400498.1"/>
    <property type="molecule type" value="Genomic_DNA"/>
</dbReference>
<dbReference type="InterPro" id="IPR000073">
    <property type="entry name" value="AB_hydrolase_1"/>
</dbReference>
<evidence type="ECO:0000259" key="1">
    <source>
        <dbReference type="Pfam" id="PF00561"/>
    </source>
</evidence>
<proteinExistence type="predicted"/>
<protein>
    <submittedName>
        <fullName evidence="2">Alpha/beta hydrolase</fullName>
    </submittedName>
</protein>
<dbReference type="PANTHER" id="PTHR43798">
    <property type="entry name" value="MONOACYLGLYCEROL LIPASE"/>
    <property type="match status" value="1"/>
</dbReference>
<accession>A0ABU6NV62</accession>
<organism evidence="2 3">
    <name type="scientific">Metabacillus fastidiosus</name>
    <dbReference type="NCBI Taxonomy" id="1458"/>
    <lineage>
        <taxon>Bacteria</taxon>
        <taxon>Bacillati</taxon>
        <taxon>Bacillota</taxon>
        <taxon>Bacilli</taxon>
        <taxon>Bacillales</taxon>
        <taxon>Bacillaceae</taxon>
        <taxon>Metabacillus</taxon>
    </lineage>
</organism>
<dbReference type="InterPro" id="IPR029058">
    <property type="entry name" value="AB_hydrolase_fold"/>
</dbReference>
<evidence type="ECO:0000313" key="3">
    <source>
        <dbReference type="Proteomes" id="UP001342826"/>
    </source>
</evidence>
<dbReference type="PRINTS" id="PR00111">
    <property type="entry name" value="ABHYDROLASE"/>
</dbReference>
<dbReference type="InterPro" id="IPR050266">
    <property type="entry name" value="AB_hydrolase_sf"/>
</dbReference>
<dbReference type="Proteomes" id="UP001342826">
    <property type="component" value="Unassembled WGS sequence"/>
</dbReference>
<dbReference type="Pfam" id="PF00561">
    <property type="entry name" value="Abhydrolase_1"/>
    <property type="match status" value="1"/>
</dbReference>
<sequence>MAELDILKYETAYLQSYANSLELWPVEYISYFIQTSYGKAYIIESGEKELPPLILLHGAMMSSVMWYPNVLEWSKKYRVIAIDILGDKNKSIVEKELRTREDYAHWLREVFDKLSIDKADIVGLSYGALNTVNFLMYAPERVNKAVLLSPAETFVHFDPLFYSYAFGMIENKDGIEKFFYWIFEDRYSIHPYLYKQNETAIKWTAASGSAASTENKFLYVFSDEELASIQTPLFLLLGEHEVMYDAKEALNRAASLVENITVGMVKGVGHLMSMENPEYINQSILTFLTDEE</sequence>
<keyword evidence="3" id="KW-1185">Reference proteome</keyword>
<gene>
    <name evidence="2" type="ORF">P9271_04020</name>
</gene>
<comment type="caution">
    <text evidence="2">The sequence shown here is derived from an EMBL/GenBank/DDBJ whole genome shotgun (WGS) entry which is preliminary data.</text>
</comment>
<dbReference type="GO" id="GO:0016787">
    <property type="term" value="F:hydrolase activity"/>
    <property type="evidence" value="ECO:0007669"/>
    <property type="project" value="UniProtKB-KW"/>
</dbReference>